<gene>
    <name evidence="2" type="ORF">PM02_01905</name>
</gene>
<dbReference type="Pfam" id="PF06568">
    <property type="entry name" value="YjiS-like"/>
    <property type="match status" value="1"/>
</dbReference>
<keyword evidence="3" id="KW-1185">Reference proteome</keyword>
<dbReference type="InterPro" id="IPR009506">
    <property type="entry name" value="YjiS-like"/>
</dbReference>
<feature type="domain" description="YjiS-like" evidence="1">
    <location>
        <begin position="26"/>
        <end position="61"/>
    </location>
</feature>
<dbReference type="AlphaFoldDB" id="A0A061SXT3"/>
<dbReference type="GeneID" id="72438154"/>
<dbReference type="eggNOG" id="COG5457">
    <property type="taxonomic scope" value="Bacteria"/>
</dbReference>
<dbReference type="RefSeq" id="WP_037904602.1">
    <property type="nucleotide sequence ID" value="NZ_CP068998.1"/>
</dbReference>
<accession>A0A061SXT3</accession>
<dbReference type="EMBL" id="JEMU01000001">
    <property type="protein sequence ID" value="KAJ04984.1"/>
    <property type="molecule type" value="Genomic_DNA"/>
</dbReference>
<proteinExistence type="predicted"/>
<name>A0A061SXT3_9RHOB</name>
<evidence type="ECO:0000313" key="3">
    <source>
        <dbReference type="Proteomes" id="UP000027337"/>
    </source>
</evidence>
<evidence type="ECO:0000313" key="2">
    <source>
        <dbReference type="EMBL" id="KAJ04984.1"/>
    </source>
</evidence>
<sequence>MAYMNTTTAAHPSVFAQIGAFFEGAATRYKQHRLYRATFDELSALSNRELADLGLNRSDLRRVSLEASRA</sequence>
<evidence type="ECO:0000259" key="1">
    <source>
        <dbReference type="Pfam" id="PF06568"/>
    </source>
</evidence>
<organism evidence="2 3">
    <name type="scientific">Sulfitobacter mediterraneus</name>
    <dbReference type="NCBI Taxonomy" id="83219"/>
    <lineage>
        <taxon>Bacteria</taxon>
        <taxon>Pseudomonadati</taxon>
        <taxon>Pseudomonadota</taxon>
        <taxon>Alphaproteobacteria</taxon>
        <taxon>Rhodobacterales</taxon>
        <taxon>Roseobacteraceae</taxon>
        <taxon>Sulfitobacter</taxon>
    </lineage>
</organism>
<reference evidence="2 3" key="1">
    <citation type="journal article" date="2014" name="Genome Announc.">
        <title>Draft Genome Sequences of Two Isolates of the Roseobacter Group, Sulfitobacter sp. Strains 3SOLIMAR09 and 1FIGIMAR09, from Harbors of Mallorca Island (Mediterranean Sea).</title>
        <authorList>
            <person name="Mas-Llado M."/>
            <person name="Pina-Villalonga J.M."/>
            <person name="Brunet-Galmes I."/>
            <person name="Nogales B."/>
            <person name="Bosch R."/>
        </authorList>
    </citation>
    <scope>NUCLEOTIDE SEQUENCE [LARGE SCALE GENOMIC DNA]</scope>
    <source>
        <strain evidence="2 3">1FIGIMAR09</strain>
    </source>
</reference>
<dbReference type="Proteomes" id="UP000027337">
    <property type="component" value="Unassembled WGS sequence"/>
</dbReference>
<protein>
    <recommendedName>
        <fullName evidence="1">YjiS-like domain-containing protein</fullName>
    </recommendedName>
</protein>
<comment type="caution">
    <text evidence="2">The sequence shown here is derived from an EMBL/GenBank/DDBJ whole genome shotgun (WGS) entry which is preliminary data.</text>
</comment>